<keyword evidence="4" id="KW-1185">Reference proteome</keyword>
<dbReference type="Gene3D" id="2.40.10.120">
    <property type="match status" value="1"/>
</dbReference>
<feature type="domain" description="Peptidoglycan binding-like" evidence="2">
    <location>
        <begin position="160"/>
        <end position="210"/>
    </location>
</feature>
<dbReference type="Gene3D" id="1.10.101.10">
    <property type="entry name" value="PGBD-like superfamily/PGBD"/>
    <property type="match status" value="1"/>
</dbReference>
<dbReference type="InterPro" id="IPR002477">
    <property type="entry name" value="Peptidoglycan-bd-like"/>
</dbReference>
<dbReference type="SUPFAM" id="SSF47090">
    <property type="entry name" value="PGBD-like"/>
    <property type="match status" value="1"/>
</dbReference>
<dbReference type="InterPro" id="IPR036365">
    <property type="entry name" value="PGBD-like_sf"/>
</dbReference>
<accession>A0ABY8LFV9</accession>
<keyword evidence="1" id="KW-0732">Signal</keyword>
<proteinExistence type="predicted"/>
<evidence type="ECO:0000256" key="1">
    <source>
        <dbReference type="SAM" id="SignalP"/>
    </source>
</evidence>
<dbReference type="Pfam" id="PF01471">
    <property type="entry name" value="PG_binding_1"/>
    <property type="match status" value="1"/>
</dbReference>
<dbReference type="Proteomes" id="UP001243420">
    <property type="component" value="Chromosome"/>
</dbReference>
<organism evidence="3 4">
    <name type="scientific">Jannaschia ovalis</name>
    <dbReference type="NCBI Taxonomy" id="3038773"/>
    <lineage>
        <taxon>Bacteria</taxon>
        <taxon>Pseudomonadati</taxon>
        <taxon>Pseudomonadota</taxon>
        <taxon>Alphaproteobacteria</taxon>
        <taxon>Rhodobacterales</taxon>
        <taxon>Roseobacteraceae</taxon>
        <taxon>Jannaschia</taxon>
    </lineage>
</organism>
<dbReference type="EMBL" id="CP122537">
    <property type="protein sequence ID" value="WGH79078.1"/>
    <property type="molecule type" value="Genomic_DNA"/>
</dbReference>
<keyword evidence="3" id="KW-0378">Hydrolase</keyword>
<dbReference type="RefSeq" id="WP_279965847.1">
    <property type="nucleotide sequence ID" value="NZ_CP122537.1"/>
</dbReference>
<reference evidence="3 4" key="1">
    <citation type="submission" date="2023-04" db="EMBL/GenBank/DDBJ databases">
        <title>Jannaschia ovalis sp. nov., a marine bacterium isolated from sea tidal flat.</title>
        <authorList>
            <person name="Kwon D.Y."/>
            <person name="Kim J.-J."/>
        </authorList>
    </citation>
    <scope>NUCLEOTIDE SEQUENCE [LARGE SCALE GENOMIC DNA]</scope>
    <source>
        <strain evidence="3 4">GRR-S6-38</strain>
    </source>
</reference>
<gene>
    <name evidence="3" type="ORF">P8627_02110</name>
</gene>
<feature type="signal peptide" evidence="1">
    <location>
        <begin position="1"/>
        <end position="21"/>
    </location>
</feature>
<dbReference type="Pfam" id="PF13365">
    <property type="entry name" value="Trypsin_2"/>
    <property type="match status" value="1"/>
</dbReference>
<dbReference type="GO" id="GO:0008233">
    <property type="term" value="F:peptidase activity"/>
    <property type="evidence" value="ECO:0007669"/>
    <property type="project" value="UniProtKB-KW"/>
</dbReference>
<sequence>MRTILFSLAILSLLLPGPVRAQDPVFVQIEAHPSLREAQERARAYGGILQAVNGFSLGGGWYGIALGPFDEAQAEATLLGLRREGLIPRDSFINRGDGYRDRFWPLGAGAVAGARTRPPETGVGTADGPGIVALAPVAPPDETVRQARQSEALLDREAKRELQRALQWFGFYSAGIDGSFGRGTRNSMAAWQVENGIEATGVLTTRQRATLLEQYAEAQAALGLAEITVTEAGLRLTAPMGLVRFDRVEAPFVHYAPEGESGVRMSLISQPGDRAALGGLYEILQTLDIVPPQGAREKAPDSFSIQGLAPDRTTQVFARLQDGHIIGYLLSWPATQDDLAARALPEMERTLTSVGAPLPADAGFDPEAQSFDMVSGLEVRRPLRSASGFFVDRAGAVVTAAETVAGCGRITLDRLHEAELVLVQDGVAVLRPAGALAPVEVASLAPVEARLRSPVSVGGFPYGGVLGAATLSFGTLEDVRGLDGSDATLRLSLAAKDGDAGGPVLDGAGRVAGMLLPGPSDDGRALPEDVAFAVKARKLLDVLGAAQVQPATSDEAGPIAPEDLTLRARGMTVLVSCWD</sequence>
<dbReference type="SUPFAM" id="SSF50494">
    <property type="entry name" value="Trypsin-like serine proteases"/>
    <property type="match status" value="1"/>
</dbReference>
<evidence type="ECO:0000259" key="2">
    <source>
        <dbReference type="Pfam" id="PF01471"/>
    </source>
</evidence>
<name>A0ABY8LFV9_9RHOB</name>
<dbReference type="GO" id="GO:0006508">
    <property type="term" value="P:proteolysis"/>
    <property type="evidence" value="ECO:0007669"/>
    <property type="project" value="UniProtKB-KW"/>
</dbReference>
<keyword evidence="3" id="KW-0645">Protease</keyword>
<dbReference type="InterPro" id="IPR009003">
    <property type="entry name" value="Peptidase_S1_PA"/>
</dbReference>
<evidence type="ECO:0000313" key="4">
    <source>
        <dbReference type="Proteomes" id="UP001243420"/>
    </source>
</evidence>
<dbReference type="InterPro" id="IPR036366">
    <property type="entry name" value="PGBDSf"/>
</dbReference>
<evidence type="ECO:0000313" key="3">
    <source>
        <dbReference type="EMBL" id="WGH79078.1"/>
    </source>
</evidence>
<feature type="chain" id="PRO_5046290222" evidence="1">
    <location>
        <begin position="22"/>
        <end position="579"/>
    </location>
</feature>
<protein>
    <submittedName>
        <fullName evidence="3">Serine protease</fullName>
    </submittedName>
</protein>